<dbReference type="RefSeq" id="WP_166852576.1">
    <property type="nucleotide sequence ID" value="NZ_JAAONY010000001.1"/>
</dbReference>
<comment type="similarity">
    <text evidence="1">Belongs to the membrane fusion protein (MFP) (TC 8.A.1) family.</text>
</comment>
<keyword evidence="2" id="KW-0175">Coiled coil</keyword>
<comment type="caution">
    <text evidence="3">The sequence shown here is derived from an EMBL/GenBank/DDBJ whole genome shotgun (WGS) entry which is preliminary data.</text>
</comment>
<dbReference type="Gene3D" id="2.40.420.20">
    <property type="match status" value="1"/>
</dbReference>
<dbReference type="GO" id="GO:0015562">
    <property type="term" value="F:efflux transmembrane transporter activity"/>
    <property type="evidence" value="ECO:0007669"/>
    <property type="project" value="TreeGrafter"/>
</dbReference>
<evidence type="ECO:0000313" key="4">
    <source>
        <dbReference type="Proteomes" id="UP000528457"/>
    </source>
</evidence>
<reference evidence="3 4" key="1">
    <citation type="submission" date="2020-08" db="EMBL/GenBank/DDBJ databases">
        <title>Genomic Encyclopedia of Type Strains, Phase IV (KMG-IV): sequencing the most valuable type-strain genomes for metagenomic binning, comparative biology and taxonomic classification.</title>
        <authorList>
            <person name="Goeker M."/>
        </authorList>
    </citation>
    <scope>NUCLEOTIDE SEQUENCE [LARGE SCALE GENOMIC DNA]</scope>
    <source>
        <strain evidence="3 4">DSM 22368</strain>
    </source>
</reference>
<dbReference type="EMBL" id="JACHHT010000001">
    <property type="protein sequence ID" value="MBB6519999.1"/>
    <property type="molecule type" value="Genomic_DNA"/>
</dbReference>
<proteinExistence type="inferred from homology"/>
<accession>A0A7X0JPP5</accession>
<sequence>MLMVVSSANAEEIPLAKVKTAKVKAWQQGLSKALYCVVSTPFVFQADSHSDAELMSILPVGSRVKAGQLVAEQDDFYLKQELKQLEIDQKQAKAELEHAISEHQRLDVLDQQKLVANAQLNQATLVRTSAELKLEALSNQMRTLTRRIERLQHRAPFDAQVLEVSAEPGQQLGQGQTLFQLLPLDQKQLECKLPLSTAQALDLLTAPLTEENIDEGSVASASALAGVQFLLAADSAQAPSSNDISGHLSLRELSQDVDIETQNLRAYFDYRRFNGPPLLVGQRVKVDIQQRYQDISRVPYDAITLAGSSYELWQLNADNTVSKINPQIISTSKDYFVVRSPLRAGDTVVVRGQKKLQEQQQVQGIGERS</sequence>
<dbReference type="InParanoid" id="A0A7X0JPP5"/>
<evidence type="ECO:0000256" key="2">
    <source>
        <dbReference type="SAM" id="Coils"/>
    </source>
</evidence>
<protein>
    <submittedName>
        <fullName evidence="3">RND family efflux transporter MFP subunit</fullName>
    </submittedName>
</protein>
<dbReference type="NCBIfam" id="TIGR01730">
    <property type="entry name" value="RND_mfp"/>
    <property type="match status" value="1"/>
</dbReference>
<gene>
    <name evidence="3" type="ORF">HNR48_000277</name>
</gene>
<dbReference type="Gene3D" id="1.10.287.470">
    <property type="entry name" value="Helix hairpin bin"/>
    <property type="match status" value="1"/>
</dbReference>
<dbReference type="GO" id="GO:1990281">
    <property type="term" value="C:efflux pump complex"/>
    <property type="evidence" value="ECO:0007669"/>
    <property type="project" value="TreeGrafter"/>
</dbReference>
<dbReference type="Proteomes" id="UP000528457">
    <property type="component" value="Unassembled WGS sequence"/>
</dbReference>
<organism evidence="3 4">
    <name type="scientific">Pseudoteredinibacter isoporae</name>
    <dbReference type="NCBI Taxonomy" id="570281"/>
    <lineage>
        <taxon>Bacteria</taxon>
        <taxon>Pseudomonadati</taxon>
        <taxon>Pseudomonadota</taxon>
        <taxon>Gammaproteobacteria</taxon>
        <taxon>Cellvibrionales</taxon>
        <taxon>Cellvibrionaceae</taxon>
        <taxon>Pseudoteredinibacter</taxon>
    </lineage>
</organism>
<dbReference type="SUPFAM" id="SSF111369">
    <property type="entry name" value="HlyD-like secretion proteins"/>
    <property type="match status" value="1"/>
</dbReference>
<dbReference type="PANTHER" id="PTHR30469:SF15">
    <property type="entry name" value="HLYD FAMILY OF SECRETION PROTEINS"/>
    <property type="match status" value="1"/>
</dbReference>
<feature type="coiled-coil region" evidence="2">
    <location>
        <begin position="82"/>
        <end position="154"/>
    </location>
</feature>
<dbReference type="InterPro" id="IPR006143">
    <property type="entry name" value="RND_pump_MFP"/>
</dbReference>
<keyword evidence="4" id="KW-1185">Reference proteome</keyword>
<dbReference type="Gene3D" id="2.40.30.170">
    <property type="match status" value="1"/>
</dbReference>
<dbReference type="PANTHER" id="PTHR30469">
    <property type="entry name" value="MULTIDRUG RESISTANCE PROTEIN MDTA"/>
    <property type="match status" value="1"/>
</dbReference>
<evidence type="ECO:0000256" key="1">
    <source>
        <dbReference type="ARBA" id="ARBA00009477"/>
    </source>
</evidence>
<evidence type="ECO:0000313" key="3">
    <source>
        <dbReference type="EMBL" id="MBB6519999.1"/>
    </source>
</evidence>
<dbReference type="Gene3D" id="2.40.50.100">
    <property type="match status" value="1"/>
</dbReference>
<dbReference type="AlphaFoldDB" id="A0A7X0JPP5"/>
<name>A0A7X0JPP5_9GAMM</name>